<evidence type="ECO:0000256" key="1">
    <source>
        <dbReference type="ARBA" id="ARBA00004123"/>
    </source>
</evidence>
<organism evidence="9 10">
    <name type="scientific">Sanghuangporus baumii</name>
    <name type="common">Phellinus baumii</name>
    <dbReference type="NCBI Taxonomy" id="108892"/>
    <lineage>
        <taxon>Eukaryota</taxon>
        <taxon>Fungi</taxon>
        <taxon>Dikarya</taxon>
        <taxon>Basidiomycota</taxon>
        <taxon>Agaricomycotina</taxon>
        <taxon>Agaricomycetes</taxon>
        <taxon>Hymenochaetales</taxon>
        <taxon>Hymenochaetaceae</taxon>
        <taxon>Sanghuangporus</taxon>
    </lineage>
</organism>
<protein>
    <submittedName>
        <fullName evidence="9">TBPIP-domain-containing protein</fullName>
    </submittedName>
</protein>
<comment type="similarity">
    <text evidence="2">Belongs to the HOP2 family.</text>
</comment>
<gene>
    <name evidence="9" type="ORF">A7U60_g3131</name>
</gene>
<feature type="coiled-coil region" evidence="6">
    <location>
        <begin position="90"/>
        <end position="147"/>
    </location>
</feature>
<dbReference type="GO" id="GO:0007129">
    <property type="term" value="P:homologous chromosome pairing at meiosis"/>
    <property type="evidence" value="ECO:0007669"/>
    <property type="project" value="TreeGrafter"/>
</dbReference>
<feature type="region of interest" description="Disordered" evidence="7">
    <location>
        <begin position="224"/>
        <end position="245"/>
    </location>
</feature>
<dbReference type="InterPro" id="IPR010776">
    <property type="entry name" value="Hop2_WH_dom"/>
</dbReference>
<dbReference type="OrthoDB" id="272266at2759"/>
<evidence type="ECO:0000256" key="4">
    <source>
        <dbReference type="ARBA" id="ARBA00023242"/>
    </source>
</evidence>
<evidence type="ECO:0000256" key="3">
    <source>
        <dbReference type="ARBA" id="ARBA00023172"/>
    </source>
</evidence>
<dbReference type="PANTHER" id="PTHR15938:SF0">
    <property type="entry name" value="HOMOLOGOUS-PAIRING PROTEIN 2 HOMOLOG"/>
    <property type="match status" value="1"/>
</dbReference>
<feature type="domain" description="Homologous-pairing protein 2 winged helix" evidence="8">
    <location>
        <begin position="17"/>
        <end position="77"/>
    </location>
</feature>
<dbReference type="Gene3D" id="1.10.10.10">
    <property type="entry name" value="Winged helix-like DNA-binding domain superfamily/Winged helix DNA-binding domain"/>
    <property type="match status" value="1"/>
</dbReference>
<dbReference type="GO" id="GO:0010774">
    <property type="term" value="P:meiotic strand invasion involved in reciprocal meiotic recombination"/>
    <property type="evidence" value="ECO:0007669"/>
    <property type="project" value="TreeGrafter"/>
</dbReference>
<dbReference type="EMBL" id="LNZH02000151">
    <property type="protein sequence ID" value="OCB89654.1"/>
    <property type="molecule type" value="Genomic_DNA"/>
</dbReference>
<keyword evidence="6" id="KW-0175">Coiled coil</keyword>
<dbReference type="PANTHER" id="PTHR15938">
    <property type="entry name" value="TBP-1 INTERACTING PROTEIN"/>
    <property type="match status" value="1"/>
</dbReference>
<dbReference type="Pfam" id="PF07106">
    <property type="entry name" value="WHD_TBPIP"/>
    <property type="match status" value="1"/>
</dbReference>
<evidence type="ECO:0000313" key="9">
    <source>
        <dbReference type="EMBL" id="OCB89654.1"/>
    </source>
</evidence>
<evidence type="ECO:0000256" key="6">
    <source>
        <dbReference type="SAM" id="Coils"/>
    </source>
</evidence>
<dbReference type="GO" id="GO:0003690">
    <property type="term" value="F:double-stranded DNA binding"/>
    <property type="evidence" value="ECO:0007669"/>
    <property type="project" value="TreeGrafter"/>
</dbReference>
<reference evidence="9" key="1">
    <citation type="submission" date="2016-06" db="EMBL/GenBank/DDBJ databases">
        <title>Draft Genome sequence of the fungus Inonotus baumii.</title>
        <authorList>
            <person name="Zhu H."/>
            <person name="Lin W."/>
        </authorList>
    </citation>
    <scope>NUCLEOTIDE SEQUENCE</scope>
    <source>
        <strain evidence="9">821</strain>
    </source>
</reference>
<name>A0A9Q5I185_SANBA</name>
<dbReference type="GO" id="GO:0120231">
    <property type="term" value="C:DNA recombinase auxiliary factor complex"/>
    <property type="evidence" value="ECO:0007669"/>
    <property type="project" value="TreeGrafter"/>
</dbReference>
<evidence type="ECO:0000256" key="7">
    <source>
        <dbReference type="SAM" id="MobiDB-lite"/>
    </source>
</evidence>
<keyword evidence="4" id="KW-0539">Nucleus</keyword>
<sequence>MPGKAKEGSDKVPVLKAEEAVLKYLKKVMNRPFGAVDVCANLKGAVPKTATQKILAGLADKGEITQKGYGKTTFFVAKQSDLEDVPADKIATIEAELKTIEEENKFLAESVKKATTELNKLKSTPTDEELEQQLEDAKAAVEKTLEYLAPLRAGTSSFLTDEEIAQSDSDWIKWRTEWVKRRKIFNKYVPLSWNGNRVLWLLISDTLPPPQANELAEDLGIEYDTTEHSEIEKSPLCATAPSKRR</sequence>
<proteinExistence type="inferred from homology"/>
<keyword evidence="5" id="KW-0469">Meiosis</keyword>
<evidence type="ECO:0000256" key="5">
    <source>
        <dbReference type="ARBA" id="ARBA00023254"/>
    </source>
</evidence>
<comment type="subcellular location">
    <subcellularLocation>
        <location evidence="1">Nucleus</location>
    </subcellularLocation>
</comment>
<evidence type="ECO:0000313" key="10">
    <source>
        <dbReference type="Proteomes" id="UP000757232"/>
    </source>
</evidence>
<accession>A0A9Q5I185</accession>
<comment type="caution">
    <text evidence="9">The sequence shown here is derived from an EMBL/GenBank/DDBJ whole genome shotgun (WGS) entry which is preliminary data.</text>
</comment>
<evidence type="ECO:0000256" key="2">
    <source>
        <dbReference type="ARBA" id="ARBA00007922"/>
    </source>
</evidence>
<evidence type="ECO:0000259" key="8">
    <source>
        <dbReference type="Pfam" id="PF07106"/>
    </source>
</evidence>
<keyword evidence="3" id="KW-0233">DNA recombination</keyword>
<keyword evidence="10" id="KW-1185">Reference proteome</keyword>
<dbReference type="GO" id="GO:0120230">
    <property type="term" value="F:recombinase activator activity"/>
    <property type="evidence" value="ECO:0007669"/>
    <property type="project" value="TreeGrafter"/>
</dbReference>
<dbReference type="AlphaFoldDB" id="A0A9Q5I185"/>
<dbReference type="GO" id="GO:0000709">
    <property type="term" value="P:meiotic joint molecule formation"/>
    <property type="evidence" value="ECO:0007669"/>
    <property type="project" value="TreeGrafter"/>
</dbReference>
<dbReference type="InterPro" id="IPR036388">
    <property type="entry name" value="WH-like_DNA-bd_sf"/>
</dbReference>
<dbReference type="Proteomes" id="UP000757232">
    <property type="component" value="Unassembled WGS sequence"/>
</dbReference>
<dbReference type="GO" id="GO:0000794">
    <property type="term" value="C:condensed nuclear chromosome"/>
    <property type="evidence" value="ECO:0007669"/>
    <property type="project" value="TreeGrafter"/>
</dbReference>